<dbReference type="InterPro" id="IPR012340">
    <property type="entry name" value="NA-bd_OB-fold"/>
</dbReference>
<gene>
    <name evidence="5" type="ORF">IAB59_07705</name>
</gene>
<dbReference type="PANTHER" id="PTHR10302">
    <property type="entry name" value="SINGLE-STRANDED DNA-BINDING PROTEIN"/>
    <property type="match status" value="1"/>
</dbReference>
<evidence type="ECO:0000256" key="4">
    <source>
        <dbReference type="SAM" id="MobiDB-lite"/>
    </source>
</evidence>
<keyword evidence="1 2" id="KW-0238">DNA-binding</keyword>
<comment type="subunit">
    <text evidence="2">Homotetramer.</text>
</comment>
<dbReference type="Gene3D" id="2.40.50.140">
    <property type="entry name" value="Nucleic acid-binding proteins"/>
    <property type="match status" value="1"/>
</dbReference>
<comment type="caution">
    <text evidence="2">Lacks conserved residue(s) required for the propagation of feature annotation.</text>
</comment>
<evidence type="ECO:0000256" key="2">
    <source>
        <dbReference type="HAMAP-Rule" id="MF_00984"/>
    </source>
</evidence>
<dbReference type="PANTHER" id="PTHR10302:SF27">
    <property type="entry name" value="SINGLE-STRANDED DNA-BINDING PROTEIN"/>
    <property type="match status" value="1"/>
</dbReference>
<dbReference type="InterPro" id="IPR000424">
    <property type="entry name" value="Primosome_PriB/ssb"/>
</dbReference>
<name>A0A9D1GCD5_9FIRM</name>
<accession>A0A9D1GCD5</accession>
<dbReference type="CDD" id="cd04496">
    <property type="entry name" value="SSB_OBF"/>
    <property type="match status" value="1"/>
</dbReference>
<comment type="caution">
    <text evidence="5">The sequence shown here is derived from an EMBL/GenBank/DDBJ whole genome shotgun (WGS) entry which is preliminary data.</text>
</comment>
<dbReference type="NCBIfam" id="TIGR00621">
    <property type="entry name" value="ssb"/>
    <property type="match status" value="1"/>
</dbReference>
<dbReference type="PROSITE" id="PS50935">
    <property type="entry name" value="SSB"/>
    <property type="match status" value="1"/>
</dbReference>
<dbReference type="GO" id="GO:0006260">
    <property type="term" value="P:DNA replication"/>
    <property type="evidence" value="ECO:0007669"/>
    <property type="project" value="InterPro"/>
</dbReference>
<dbReference type="InterPro" id="IPR011344">
    <property type="entry name" value="ssDNA-bd"/>
</dbReference>
<protein>
    <recommendedName>
        <fullName evidence="2 3">Single-stranded DNA-binding protein</fullName>
        <shortName evidence="2">SSB</shortName>
    </recommendedName>
</protein>
<dbReference type="GO" id="GO:0003697">
    <property type="term" value="F:single-stranded DNA binding"/>
    <property type="evidence" value="ECO:0007669"/>
    <property type="project" value="UniProtKB-UniRule"/>
</dbReference>
<proteinExistence type="inferred from homology"/>
<sequence length="169" mass="18968">MNKVFLIGRLARDPELRYTGNNTAVASFTIAVNRTYTNQAGEREADFIPVVVWRRQAESVKNYLSQGSQVAVEGRLQVRNYDDQNGQRRYVTEVIADSVEFIGSKRDNNQPRETNNYSNQQPSTPATSSEPTPYDFNEEPSSNNGTDISSNPYADFGASIEIDDSELPF</sequence>
<evidence type="ECO:0000256" key="3">
    <source>
        <dbReference type="RuleBase" id="RU000524"/>
    </source>
</evidence>
<dbReference type="SUPFAM" id="SSF50249">
    <property type="entry name" value="Nucleic acid-binding proteins"/>
    <property type="match status" value="1"/>
</dbReference>
<evidence type="ECO:0000313" key="5">
    <source>
        <dbReference type="EMBL" id="HIT38343.1"/>
    </source>
</evidence>
<dbReference type="Proteomes" id="UP000886833">
    <property type="component" value="Unassembled WGS sequence"/>
</dbReference>
<feature type="compositionally biased region" description="Polar residues" evidence="4">
    <location>
        <begin position="111"/>
        <end position="121"/>
    </location>
</feature>
<feature type="compositionally biased region" description="Low complexity" evidence="4">
    <location>
        <begin position="122"/>
        <end position="133"/>
    </location>
</feature>
<evidence type="ECO:0000313" key="6">
    <source>
        <dbReference type="Proteomes" id="UP000886833"/>
    </source>
</evidence>
<reference evidence="5" key="2">
    <citation type="journal article" date="2021" name="PeerJ">
        <title>Extensive microbial diversity within the chicken gut microbiome revealed by metagenomics and culture.</title>
        <authorList>
            <person name="Gilroy R."/>
            <person name="Ravi A."/>
            <person name="Getino M."/>
            <person name="Pursley I."/>
            <person name="Horton D.L."/>
            <person name="Alikhan N.F."/>
            <person name="Baker D."/>
            <person name="Gharbi K."/>
            <person name="Hall N."/>
            <person name="Watson M."/>
            <person name="Adriaenssens E.M."/>
            <person name="Foster-Nyarko E."/>
            <person name="Jarju S."/>
            <person name="Secka A."/>
            <person name="Antonio M."/>
            <person name="Oren A."/>
            <person name="Chaudhuri R.R."/>
            <person name="La Ragione R."/>
            <person name="Hildebrand F."/>
            <person name="Pallen M.J."/>
        </authorList>
    </citation>
    <scope>NUCLEOTIDE SEQUENCE</scope>
    <source>
        <strain evidence="5">CHK195-26880</strain>
    </source>
</reference>
<dbReference type="EMBL" id="DVKQ01000100">
    <property type="protein sequence ID" value="HIT38343.1"/>
    <property type="molecule type" value="Genomic_DNA"/>
</dbReference>
<evidence type="ECO:0000256" key="1">
    <source>
        <dbReference type="ARBA" id="ARBA00023125"/>
    </source>
</evidence>
<feature type="compositionally biased region" description="Polar residues" evidence="4">
    <location>
        <begin position="139"/>
        <end position="152"/>
    </location>
</feature>
<dbReference type="AlphaFoldDB" id="A0A9D1GCD5"/>
<dbReference type="Pfam" id="PF00436">
    <property type="entry name" value="SSB"/>
    <property type="match status" value="1"/>
</dbReference>
<dbReference type="HAMAP" id="MF_00984">
    <property type="entry name" value="SSB"/>
    <property type="match status" value="1"/>
</dbReference>
<organism evidence="5 6">
    <name type="scientific">Candidatus Onthousia faecipullorum</name>
    <dbReference type="NCBI Taxonomy" id="2840887"/>
    <lineage>
        <taxon>Bacteria</taxon>
        <taxon>Bacillati</taxon>
        <taxon>Bacillota</taxon>
        <taxon>Bacilli</taxon>
        <taxon>Candidatus Onthousia</taxon>
    </lineage>
</organism>
<reference evidence="5" key="1">
    <citation type="submission" date="2020-10" db="EMBL/GenBank/DDBJ databases">
        <authorList>
            <person name="Gilroy R."/>
        </authorList>
    </citation>
    <scope>NUCLEOTIDE SEQUENCE</scope>
    <source>
        <strain evidence="5">CHK195-26880</strain>
    </source>
</reference>
<dbReference type="GO" id="GO:0009295">
    <property type="term" value="C:nucleoid"/>
    <property type="evidence" value="ECO:0007669"/>
    <property type="project" value="TreeGrafter"/>
</dbReference>
<feature type="region of interest" description="Disordered" evidence="4">
    <location>
        <begin position="102"/>
        <end position="169"/>
    </location>
</feature>